<dbReference type="Proteomes" id="UP001595868">
    <property type="component" value="Unassembled WGS sequence"/>
</dbReference>
<accession>A0ABV8KV97</accession>
<dbReference type="RefSeq" id="WP_377551970.1">
    <property type="nucleotide sequence ID" value="NZ_JBHSBN010000031.1"/>
</dbReference>
<keyword evidence="3" id="KW-1185">Reference proteome</keyword>
<dbReference type="EMBL" id="JBHSBN010000031">
    <property type="protein sequence ID" value="MFC4109934.1"/>
    <property type="molecule type" value="Genomic_DNA"/>
</dbReference>
<dbReference type="PROSITE" id="PS51257">
    <property type="entry name" value="PROKAR_LIPOPROTEIN"/>
    <property type="match status" value="1"/>
</dbReference>
<evidence type="ECO:0000259" key="1">
    <source>
        <dbReference type="Pfam" id="PF13349"/>
    </source>
</evidence>
<protein>
    <submittedName>
        <fullName evidence="2">DUF4097 family beta strand repeat-containing protein</fullName>
    </submittedName>
</protein>
<feature type="domain" description="DUF4097" evidence="1">
    <location>
        <begin position="111"/>
        <end position="256"/>
    </location>
</feature>
<dbReference type="Pfam" id="PF13349">
    <property type="entry name" value="DUF4097"/>
    <property type="match status" value="1"/>
</dbReference>
<dbReference type="Gene3D" id="2.160.20.120">
    <property type="match status" value="1"/>
</dbReference>
<proteinExistence type="predicted"/>
<sequence>MIRPWTAVAVASALVLVALGGCSQISEKRLEYTRTENVKITKITVRPGSGDVVIRTADAQTVQIKRLVRYRGAEPDGTNYRIDGTDLVVDTDCGRQCGVSYDIVAPRGVSVSGENGSGEINVAEVDGVDVKVGSGGITVRGATGPVRAETGSGDVSISDARQTVSAVAGSGDVTGRGLGGGEVTVRTGSGEINLSLDRAGPVRAEASSGTVNLTVPPGTYRVRAVADSGERQVRVTEDPAATVLLDVHSGSGDVTITQS</sequence>
<organism evidence="2 3">
    <name type="scientific">Micromonospora zhanjiangensis</name>
    <dbReference type="NCBI Taxonomy" id="1522057"/>
    <lineage>
        <taxon>Bacteria</taxon>
        <taxon>Bacillati</taxon>
        <taxon>Actinomycetota</taxon>
        <taxon>Actinomycetes</taxon>
        <taxon>Micromonosporales</taxon>
        <taxon>Micromonosporaceae</taxon>
        <taxon>Micromonospora</taxon>
    </lineage>
</organism>
<dbReference type="InterPro" id="IPR025164">
    <property type="entry name" value="Toastrack_DUF4097"/>
</dbReference>
<evidence type="ECO:0000313" key="2">
    <source>
        <dbReference type="EMBL" id="MFC4109934.1"/>
    </source>
</evidence>
<name>A0ABV8KV97_9ACTN</name>
<comment type="caution">
    <text evidence="2">The sequence shown here is derived from an EMBL/GenBank/DDBJ whole genome shotgun (WGS) entry which is preliminary data.</text>
</comment>
<gene>
    <name evidence="2" type="ORF">ACFOX0_28905</name>
</gene>
<reference evidence="3" key="1">
    <citation type="journal article" date="2019" name="Int. J. Syst. Evol. Microbiol.">
        <title>The Global Catalogue of Microorganisms (GCM) 10K type strain sequencing project: providing services to taxonomists for standard genome sequencing and annotation.</title>
        <authorList>
            <consortium name="The Broad Institute Genomics Platform"/>
            <consortium name="The Broad Institute Genome Sequencing Center for Infectious Disease"/>
            <person name="Wu L."/>
            <person name="Ma J."/>
        </authorList>
    </citation>
    <scope>NUCLEOTIDE SEQUENCE [LARGE SCALE GENOMIC DNA]</scope>
    <source>
        <strain evidence="3">2902at01</strain>
    </source>
</reference>
<evidence type="ECO:0000313" key="3">
    <source>
        <dbReference type="Proteomes" id="UP001595868"/>
    </source>
</evidence>